<keyword evidence="2" id="KW-1185">Reference proteome</keyword>
<organism evidence="1">
    <name type="scientific">Oryza barthii</name>
    <dbReference type="NCBI Taxonomy" id="65489"/>
    <lineage>
        <taxon>Eukaryota</taxon>
        <taxon>Viridiplantae</taxon>
        <taxon>Streptophyta</taxon>
        <taxon>Embryophyta</taxon>
        <taxon>Tracheophyta</taxon>
        <taxon>Spermatophyta</taxon>
        <taxon>Magnoliopsida</taxon>
        <taxon>Liliopsida</taxon>
        <taxon>Poales</taxon>
        <taxon>Poaceae</taxon>
        <taxon>BOP clade</taxon>
        <taxon>Oryzoideae</taxon>
        <taxon>Oryzeae</taxon>
        <taxon>Oryzinae</taxon>
        <taxon>Oryza</taxon>
    </lineage>
</organism>
<sequence length="102" mass="11549">MNRNVRRETAVQIWMVVRLSCILMRWMSRHSGSLIDLSTPTRIDWLQIVNGENADVIDASLANNSDDVLMKCTTESKNHDKSTTLVELRDEYVNSGLPISGD</sequence>
<evidence type="ECO:0000313" key="2">
    <source>
        <dbReference type="Proteomes" id="UP000026960"/>
    </source>
</evidence>
<dbReference type="PaxDb" id="65489-OBART04G26310.1"/>
<dbReference type="AlphaFoldDB" id="A0A0D3G0J5"/>
<dbReference type="EnsemblPlants" id="OBART04G26310.1">
    <property type="protein sequence ID" value="OBART04G26310.1"/>
    <property type="gene ID" value="OBART04G26310"/>
</dbReference>
<reference evidence="1" key="1">
    <citation type="journal article" date="2009" name="Rice">
        <title>De Novo Next Generation Sequencing of Plant Genomes.</title>
        <authorList>
            <person name="Rounsley S."/>
            <person name="Marri P.R."/>
            <person name="Yu Y."/>
            <person name="He R."/>
            <person name="Sisneros N."/>
            <person name="Goicoechea J.L."/>
            <person name="Lee S.J."/>
            <person name="Angelova A."/>
            <person name="Kudrna D."/>
            <person name="Luo M."/>
            <person name="Affourtit J."/>
            <person name="Desany B."/>
            <person name="Knight J."/>
            <person name="Niazi F."/>
            <person name="Egholm M."/>
            <person name="Wing R.A."/>
        </authorList>
    </citation>
    <scope>NUCLEOTIDE SEQUENCE [LARGE SCALE GENOMIC DNA]</scope>
    <source>
        <strain evidence="1">cv. IRGC 105608</strain>
    </source>
</reference>
<dbReference type="Proteomes" id="UP000026960">
    <property type="component" value="Chromosome 4"/>
</dbReference>
<protein>
    <submittedName>
        <fullName evidence="1">Uncharacterized protein</fullName>
    </submittedName>
</protein>
<accession>A0A0D3G0J5</accession>
<dbReference type="HOGENOM" id="CLU_2281730_0_0_1"/>
<name>A0A0D3G0J5_9ORYZ</name>
<dbReference type="Gramene" id="OBART04G26310.1">
    <property type="protein sequence ID" value="OBART04G26310.1"/>
    <property type="gene ID" value="OBART04G26310"/>
</dbReference>
<proteinExistence type="predicted"/>
<evidence type="ECO:0000313" key="1">
    <source>
        <dbReference type="EnsemblPlants" id="OBART04G26310.1"/>
    </source>
</evidence>
<reference evidence="1" key="2">
    <citation type="submission" date="2015-03" db="UniProtKB">
        <authorList>
            <consortium name="EnsemblPlants"/>
        </authorList>
    </citation>
    <scope>IDENTIFICATION</scope>
</reference>